<dbReference type="GO" id="GO:0005829">
    <property type="term" value="C:cytosol"/>
    <property type="evidence" value="ECO:0007669"/>
    <property type="project" value="TreeGrafter"/>
</dbReference>
<comment type="subcellular location">
    <subcellularLocation>
        <location evidence="7">Cytoplasm</location>
    </subcellularLocation>
</comment>
<proteinExistence type="inferred from homology"/>
<dbReference type="InterPro" id="IPR001672">
    <property type="entry name" value="G6P_Isomerase"/>
</dbReference>
<dbReference type="GO" id="GO:0006094">
    <property type="term" value="P:gluconeogenesis"/>
    <property type="evidence" value="ECO:0007669"/>
    <property type="project" value="UniProtKB-UniRule"/>
</dbReference>
<comment type="catalytic activity">
    <reaction evidence="6 7 8">
        <text>alpha-D-glucose 6-phosphate = beta-D-fructose 6-phosphate</text>
        <dbReference type="Rhea" id="RHEA:11816"/>
        <dbReference type="ChEBI" id="CHEBI:57634"/>
        <dbReference type="ChEBI" id="CHEBI:58225"/>
        <dbReference type="EC" id="5.3.1.9"/>
    </reaction>
</comment>
<feature type="active site" description="Proton donor" evidence="7">
    <location>
        <position position="362"/>
    </location>
</feature>
<keyword evidence="4 7" id="KW-0324">Glycolysis</keyword>
<dbReference type="AlphaFoldDB" id="A0A643FPT3"/>
<dbReference type="PANTHER" id="PTHR11469">
    <property type="entry name" value="GLUCOSE-6-PHOSPHATE ISOMERASE"/>
    <property type="match status" value="1"/>
</dbReference>
<feature type="active site" evidence="7">
    <location>
        <position position="514"/>
    </location>
</feature>
<dbReference type="UniPathway" id="UPA00138"/>
<dbReference type="Pfam" id="PF00342">
    <property type="entry name" value="PGI"/>
    <property type="match status" value="1"/>
</dbReference>
<dbReference type="GeneID" id="98399959"/>
<dbReference type="GO" id="GO:0097367">
    <property type="term" value="F:carbohydrate derivative binding"/>
    <property type="evidence" value="ECO:0007669"/>
    <property type="project" value="InterPro"/>
</dbReference>
<evidence type="ECO:0000256" key="5">
    <source>
        <dbReference type="ARBA" id="ARBA00023235"/>
    </source>
</evidence>
<accession>A0A643FPT3</accession>
<comment type="pathway">
    <text evidence="1 7 8">Carbohydrate degradation; glycolysis; D-glyceraldehyde 3-phosphate and glycerone phosphate from D-glucose: step 2/4.</text>
</comment>
<feature type="active site" evidence="7">
    <location>
        <position position="393"/>
    </location>
</feature>
<dbReference type="InterPro" id="IPR035482">
    <property type="entry name" value="SIS_PGI_2"/>
</dbReference>
<dbReference type="Proteomes" id="UP000397656">
    <property type="component" value="Chromosome 1"/>
</dbReference>
<dbReference type="InterPro" id="IPR046348">
    <property type="entry name" value="SIS_dom_sf"/>
</dbReference>
<reference evidence="9 10" key="1">
    <citation type="submission" date="2020-10" db="EMBL/GenBank/DDBJ databases">
        <title>Complete genome sequence of Cupriavidus basilensis CCUG 49340T.</title>
        <authorList>
            <person name="Salva-Serra F."/>
            <person name="Donoso R.A."/>
            <person name="Cho K.H."/>
            <person name="Yoo J.A."/>
            <person name="Lee K."/>
            <person name="Yoon S.-H."/>
            <person name="Perez-Pantoja D."/>
            <person name="Moore E.R.B."/>
        </authorList>
    </citation>
    <scope>NUCLEOTIDE SEQUENCE [LARGE SCALE GENOMIC DNA]</scope>
    <source>
        <strain evidence="10">CCUG 49340</strain>
    </source>
</reference>
<dbReference type="RefSeq" id="WP_150988833.1">
    <property type="nucleotide sequence ID" value="NZ_CP062803.1"/>
</dbReference>
<dbReference type="GO" id="GO:0048029">
    <property type="term" value="F:monosaccharide binding"/>
    <property type="evidence" value="ECO:0007669"/>
    <property type="project" value="TreeGrafter"/>
</dbReference>
<dbReference type="InterPro" id="IPR035476">
    <property type="entry name" value="SIS_PGI_1"/>
</dbReference>
<dbReference type="HAMAP" id="MF_00473">
    <property type="entry name" value="G6P_isomerase"/>
    <property type="match status" value="1"/>
</dbReference>
<gene>
    <name evidence="7 9" type="primary">pgi</name>
    <name evidence="9" type="ORF">F7R26_003530</name>
</gene>
<evidence type="ECO:0000256" key="8">
    <source>
        <dbReference type="RuleBase" id="RU000612"/>
    </source>
</evidence>
<dbReference type="EMBL" id="CP062803">
    <property type="protein sequence ID" value="QOT78423.1"/>
    <property type="molecule type" value="Genomic_DNA"/>
</dbReference>
<organism evidence="9 10">
    <name type="scientific">Cupriavidus basilensis</name>
    <dbReference type="NCBI Taxonomy" id="68895"/>
    <lineage>
        <taxon>Bacteria</taxon>
        <taxon>Pseudomonadati</taxon>
        <taxon>Pseudomonadota</taxon>
        <taxon>Betaproteobacteria</taxon>
        <taxon>Burkholderiales</taxon>
        <taxon>Burkholderiaceae</taxon>
        <taxon>Cupriavidus</taxon>
    </lineage>
</organism>
<evidence type="ECO:0000256" key="7">
    <source>
        <dbReference type="HAMAP-Rule" id="MF_00473"/>
    </source>
</evidence>
<evidence type="ECO:0000256" key="1">
    <source>
        <dbReference type="ARBA" id="ARBA00004926"/>
    </source>
</evidence>
<dbReference type="UniPathway" id="UPA00109">
    <property type="reaction ID" value="UER00181"/>
</dbReference>
<dbReference type="GO" id="GO:0051156">
    <property type="term" value="P:glucose 6-phosphate metabolic process"/>
    <property type="evidence" value="ECO:0007669"/>
    <property type="project" value="TreeGrafter"/>
</dbReference>
<dbReference type="PROSITE" id="PS00765">
    <property type="entry name" value="P_GLUCOSE_ISOMERASE_1"/>
    <property type="match status" value="1"/>
</dbReference>
<dbReference type="PANTHER" id="PTHR11469:SF1">
    <property type="entry name" value="GLUCOSE-6-PHOSPHATE ISOMERASE"/>
    <property type="match status" value="1"/>
</dbReference>
<comment type="pathway">
    <text evidence="7">Carbohydrate biosynthesis; gluconeogenesis.</text>
</comment>
<evidence type="ECO:0000313" key="10">
    <source>
        <dbReference type="Proteomes" id="UP000397656"/>
    </source>
</evidence>
<dbReference type="EC" id="5.3.1.9" evidence="7"/>
<name>A0A643FPT3_9BURK</name>
<keyword evidence="7" id="KW-0963">Cytoplasm</keyword>
<comment type="function">
    <text evidence="7">Catalyzes the reversible isomerization of glucose-6-phosphate to fructose-6-phosphate.</text>
</comment>
<evidence type="ECO:0000256" key="2">
    <source>
        <dbReference type="ARBA" id="ARBA00006604"/>
    </source>
</evidence>
<dbReference type="PRINTS" id="PR00662">
    <property type="entry name" value="G6PISOMERASE"/>
</dbReference>
<dbReference type="SUPFAM" id="SSF53697">
    <property type="entry name" value="SIS domain"/>
    <property type="match status" value="1"/>
</dbReference>
<dbReference type="Gene3D" id="1.10.1390.10">
    <property type="match status" value="1"/>
</dbReference>
<dbReference type="GO" id="GO:0004347">
    <property type="term" value="F:glucose-6-phosphate isomerase activity"/>
    <property type="evidence" value="ECO:0007669"/>
    <property type="project" value="UniProtKB-UniRule"/>
</dbReference>
<protein>
    <recommendedName>
        <fullName evidence="7">Glucose-6-phosphate isomerase</fullName>
        <shortName evidence="7">GPI</shortName>
        <ecNumber evidence="7">5.3.1.9</ecNumber>
    </recommendedName>
    <alternativeName>
        <fullName evidence="7">Phosphoglucose isomerase</fullName>
        <shortName evidence="7">PGI</shortName>
    </alternativeName>
    <alternativeName>
        <fullName evidence="7">Phosphohexose isomerase</fullName>
        <shortName evidence="7">PHI</shortName>
    </alternativeName>
</protein>
<comment type="similarity">
    <text evidence="2 7 8">Belongs to the GPI family.</text>
</comment>
<evidence type="ECO:0000256" key="3">
    <source>
        <dbReference type="ARBA" id="ARBA00022432"/>
    </source>
</evidence>
<dbReference type="NCBIfam" id="NF001211">
    <property type="entry name" value="PRK00179.1"/>
    <property type="match status" value="1"/>
</dbReference>
<sequence>MSPISPISEGPRSLPTWQRLQAHAQTIRHAHLRDWFDGQQGEARGAGFVAEAAGLTLDYAKNRVTDTTMALLFALADEAGVSARRDAMYRGEAVNTTERRAALHMALRAWPQDGFHAQGVAVAGDVAAVLSQMERFADAVRGGTWRGWNGRRITDVINIGIGGSDLGPRMVCRALAHLDTEGPRLHFVANVDGSDLAAVLARLDAASTLVVVCSKTFTTLETMANAHTARTWFLRHGVPQAQLASHFVAVSTNRQAVAAFGIDPANMFPFWDWVGGRFSLWSAVGLSIALAVGFARFRQLLDGARAMDRHFAEADAPQNMPMILGLLDVWYRSFLGTGSRCVAPYCEPLELLPAFLQQLEMESNGKSVQLDGAAAAQGTAPVVWGTTGTNGQHAYFQMVHQGSHWMPVDFIAALEPVHPMPGHHGKLLANCFAQGEALLRGRTAQEVRALGVQDEALVPHMVFEGNRPSNTLLLQRLDPYHLGALIALSEHRTFVQGVLWNINSFDQWGVELGKQLAAPIACELDGGPARPHDASTAGLIRRALAAASAWQG</sequence>
<keyword evidence="3 7" id="KW-0312">Gluconeogenesis</keyword>
<dbReference type="Gene3D" id="3.40.50.10490">
    <property type="entry name" value="Glucose-6-phosphate isomerase like protein, domain 1"/>
    <property type="match status" value="2"/>
</dbReference>
<dbReference type="PROSITE" id="PS51463">
    <property type="entry name" value="P_GLUCOSE_ISOMERASE_3"/>
    <property type="match status" value="1"/>
</dbReference>
<evidence type="ECO:0000256" key="6">
    <source>
        <dbReference type="ARBA" id="ARBA00029321"/>
    </source>
</evidence>
<evidence type="ECO:0000256" key="4">
    <source>
        <dbReference type="ARBA" id="ARBA00023152"/>
    </source>
</evidence>
<evidence type="ECO:0000313" key="9">
    <source>
        <dbReference type="EMBL" id="QOT78423.1"/>
    </source>
</evidence>
<dbReference type="InterPro" id="IPR018189">
    <property type="entry name" value="Phosphoglucose_isomerase_CS"/>
</dbReference>
<dbReference type="PROSITE" id="PS00174">
    <property type="entry name" value="P_GLUCOSE_ISOMERASE_2"/>
    <property type="match status" value="1"/>
</dbReference>
<dbReference type="InterPro" id="IPR023096">
    <property type="entry name" value="G6P_Isomerase_C"/>
</dbReference>
<dbReference type="GO" id="GO:0006096">
    <property type="term" value="P:glycolytic process"/>
    <property type="evidence" value="ECO:0007669"/>
    <property type="project" value="UniProtKB-UniRule"/>
</dbReference>
<keyword evidence="5 7" id="KW-0413">Isomerase</keyword>
<dbReference type="CDD" id="cd05015">
    <property type="entry name" value="SIS_PGI_1"/>
    <property type="match status" value="1"/>
</dbReference>
<dbReference type="CDD" id="cd05016">
    <property type="entry name" value="SIS_PGI_2"/>
    <property type="match status" value="1"/>
</dbReference>